<evidence type="ECO:0000313" key="2">
    <source>
        <dbReference type="Proteomes" id="UP000190074"/>
    </source>
</evidence>
<proteinExistence type="predicted"/>
<evidence type="ECO:0000313" key="1">
    <source>
        <dbReference type="EMBL" id="SKM68607.1"/>
    </source>
</evidence>
<gene>
    <name evidence="1" type="ORF">SAMEA2259716_04786</name>
</gene>
<name>A0A1U1C3J1_9MYCO</name>
<accession>A0A1U1C3J1</accession>
<organism evidence="1 2">
    <name type="scientific">Mycobacteroides abscessus subsp. massiliense</name>
    <dbReference type="NCBI Taxonomy" id="1962118"/>
    <lineage>
        <taxon>Bacteria</taxon>
        <taxon>Bacillati</taxon>
        <taxon>Actinomycetota</taxon>
        <taxon>Actinomycetes</taxon>
        <taxon>Mycobacteriales</taxon>
        <taxon>Mycobacteriaceae</taxon>
        <taxon>Mycobacteroides</taxon>
        <taxon>Mycobacteroides abscessus</taxon>
    </lineage>
</organism>
<dbReference type="Pfam" id="PF25681">
    <property type="entry name" value="Phage_TTP_17"/>
    <property type="match status" value="1"/>
</dbReference>
<dbReference type="RefSeq" id="WP_079626918.1">
    <property type="nucleotide sequence ID" value="NZ_FVGW01000012.1"/>
</dbReference>
<sequence length="286" mass="30864">MAHTNVRNTGVWVPKGTGGVFRYPLGTPLPTNPWSPRPVVPGWDPRLGGCDDTGVTWNIKRDKDPKKDWNGDKVRTVQTGKDDTWKLKYIEPKNPRVMEEYFGKANVTVTEATTQHGTLIAAVSNSDVLPHFSYIVDVFDGAVRKRRCIPDAQVSENGDELWQSKDWTALEFTYDLFPDLAGNTFYDYTELDDKLIEATYLVTLAGTPTAGSFDFVVANQPAEIAYNTTAAAFQTAVSALPNVKAATVTGSAGGPFTVKVTTAGVAPVSVDGTDLTGGTVSVSIAP</sequence>
<dbReference type="EMBL" id="FVGW01000012">
    <property type="protein sequence ID" value="SKM68607.1"/>
    <property type="molecule type" value="Genomic_DNA"/>
</dbReference>
<reference evidence="1 2" key="1">
    <citation type="submission" date="2016-11" db="EMBL/GenBank/DDBJ databases">
        <authorList>
            <consortium name="Pathogen Informatics"/>
        </authorList>
    </citation>
    <scope>NUCLEOTIDE SEQUENCE [LARGE SCALE GENOMIC DNA]</scope>
    <source>
        <strain evidence="1 2">911</strain>
    </source>
</reference>
<dbReference type="InterPro" id="IPR058154">
    <property type="entry name" value="Bxb1_TTP-like"/>
</dbReference>
<protein>
    <submittedName>
        <fullName evidence="1">Phage associated (Putative structural protein)</fullName>
    </submittedName>
</protein>
<dbReference type="AlphaFoldDB" id="A0A1U1C3J1"/>
<dbReference type="Proteomes" id="UP000190074">
    <property type="component" value="Unassembled WGS sequence"/>
</dbReference>